<reference evidence="2 3" key="1">
    <citation type="journal article" date="2016" name="Nat. Commun.">
        <title>Ectomycorrhizal ecology is imprinted in the genome of the dominant symbiotic fungus Cenococcum geophilum.</title>
        <authorList>
            <consortium name="DOE Joint Genome Institute"/>
            <person name="Peter M."/>
            <person name="Kohler A."/>
            <person name="Ohm R.A."/>
            <person name="Kuo A."/>
            <person name="Krutzmann J."/>
            <person name="Morin E."/>
            <person name="Arend M."/>
            <person name="Barry K.W."/>
            <person name="Binder M."/>
            <person name="Choi C."/>
            <person name="Clum A."/>
            <person name="Copeland A."/>
            <person name="Grisel N."/>
            <person name="Haridas S."/>
            <person name="Kipfer T."/>
            <person name="LaButti K."/>
            <person name="Lindquist E."/>
            <person name="Lipzen A."/>
            <person name="Maire R."/>
            <person name="Meier B."/>
            <person name="Mihaltcheva S."/>
            <person name="Molinier V."/>
            <person name="Murat C."/>
            <person name="Poggeler S."/>
            <person name="Quandt C.A."/>
            <person name="Sperisen C."/>
            <person name="Tritt A."/>
            <person name="Tisserant E."/>
            <person name="Crous P.W."/>
            <person name="Henrissat B."/>
            <person name="Nehls U."/>
            <person name="Egli S."/>
            <person name="Spatafora J.W."/>
            <person name="Grigoriev I.V."/>
            <person name="Martin F.M."/>
        </authorList>
    </citation>
    <scope>NUCLEOTIDE SEQUENCE [LARGE SCALE GENOMIC DNA]</scope>
    <source>
        <strain evidence="2 3">CBS 459.81</strain>
    </source>
</reference>
<feature type="region of interest" description="Disordered" evidence="1">
    <location>
        <begin position="1"/>
        <end position="24"/>
    </location>
</feature>
<protein>
    <submittedName>
        <fullName evidence="2">Uncharacterized protein</fullName>
    </submittedName>
</protein>
<dbReference type="Proteomes" id="UP000250266">
    <property type="component" value="Unassembled WGS sequence"/>
</dbReference>
<evidence type="ECO:0000313" key="2">
    <source>
        <dbReference type="EMBL" id="OCK83828.1"/>
    </source>
</evidence>
<organism evidence="2 3">
    <name type="scientific">Lepidopterella palustris CBS 459.81</name>
    <dbReference type="NCBI Taxonomy" id="1314670"/>
    <lineage>
        <taxon>Eukaryota</taxon>
        <taxon>Fungi</taxon>
        <taxon>Dikarya</taxon>
        <taxon>Ascomycota</taxon>
        <taxon>Pezizomycotina</taxon>
        <taxon>Dothideomycetes</taxon>
        <taxon>Pleosporomycetidae</taxon>
        <taxon>Mytilinidiales</taxon>
        <taxon>Argynnaceae</taxon>
        <taxon>Lepidopterella</taxon>
    </lineage>
</organism>
<evidence type="ECO:0000313" key="3">
    <source>
        <dbReference type="Proteomes" id="UP000250266"/>
    </source>
</evidence>
<name>A0A8E2EHA0_9PEZI</name>
<dbReference type="EMBL" id="KV744851">
    <property type="protein sequence ID" value="OCK83828.1"/>
    <property type="molecule type" value="Genomic_DNA"/>
</dbReference>
<keyword evidence="3" id="KW-1185">Reference proteome</keyword>
<proteinExistence type="predicted"/>
<dbReference type="OrthoDB" id="3761807at2759"/>
<evidence type="ECO:0000256" key="1">
    <source>
        <dbReference type="SAM" id="MobiDB-lite"/>
    </source>
</evidence>
<sequence length="184" mass="20493">MNLADETFPQSHQGPERPLTTPKVEVQSPMLVRRDGHDEQIQTPYGGFLMSREGFRPMECPLDLDDLRRMLLRGLHTINRAETPSSMTNEPDGSGDHSLASSTILSVRCGTPGPGLGGWTEEAPLLPNYHFLKSPLRLTPQRRYCRGLVAAHLVLDDDMTDHHNYPKSISGEHLADPELAVTNF</sequence>
<accession>A0A8E2EHA0</accession>
<dbReference type="AlphaFoldDB" id="A0A8E2EHA0"/>
<gene>
    <name evidence="2" type="ORF">K432DRAFT_379128</name>
</gene>